<evidence type="ECO:0000256" key="4">
    <source>
        <dbReference type="ARBA" id="ARBA00023235"/>
    </source>
</evidence>
<dbReference type="InterPro" id="IPR018110">
    <property type="entry name" value="Mandel_Rmase/mucon_lact_enz_CS"/>
</dbReference>
<evidence type="ECO:0000256" key="2">
    <source>
        <dbReference type="ARBA" id="ARBA00022723"/>
    </source>
</evidence>
<dbReference type="SFLD" id="SFLDF00010">
    <property type="entry name" value="dipeptide_epimerase"/>
    <property type="match status" value="1"/>
</dbReference>
<comment type="caution">
    <text evidence="9">The sequence shown here is derived from an EMBL/GenBank/DDBJ whole genome shotgun (WGS) entry which is preliminary data.</text>
</comment>
<dbReference type="PANTHER" id="PTHR48080:SF3">
    <property type="entry name" value="ENOLASE SUPERFAMILY MEMBER DDB_G0284701"/>
    <property type="match status" value="1"/>
</dbReference>
<dbReference type="GO" id="GO:0000287">
    <property type="term" value="F:magnesium ion binding"/>
    <property type="evidence" value="ECO:0007669"/>
    <property type="project" value="UniProtKB-ARBA"/>
</dbReference>
<evidence type="ECO:0000256" key="1">
    <source>
        <dbReference type="ARBA" id="ARBA00008031"/>
    </source>
</evidence>
<dbReference type="Proteomes" id="UP000530564">
    <property type="component" value="Unassembled WGS sequence"/>
</dbReference>
<dbReference type="InterPro" id="IPR034603">
    <property type="entry name" value="Dipeptide_epimerase"/>
</dbReference>
<proteinExistence type="inferred from homology"/>
<accession>A0A840A6M7</accession>
<dbReference type="InterPro" id="IPR013341">
    <property type="entry name" value="Mandelate_racemase_N_dom"/>
</dbReference>
<comment type="cofactor">
    <cofactor evidence="6 7">
        <name>Mg(2+)</name>
        <dbReference type="ChEBI" id="CHEBI:18420"/>
    </cofactor>
    <text evidence="6 7">Binds 1 Mg(2+) ion per subunit.</text>
</comment>
<keyword evidence="4 7" id="KW-0413">Isomerase</keyword>
<keyword evidence="10" id="KW-1185">Reference proteome</keyword>
<dbReference type="SFLD" id="SFLDG00180">
    <property type="entry name" value="muconate_cycloisomerase"/>
    <property type="match status" value="1"/>
</dbReference>
<evidence type="ECO:0000313" key="9">
    <source>
        <dbReference type="EMBL" id="MBB3893230.1"/>
    </source>
</evidence>
<gene>
    <name evidence="9" type="ORF">GGQ61_003972</name>
</gene>
<dbReference type="InterPro" id="IPR036849">
    <property type="entry name" value="Enolase-like_C_sf"/>
</dbReference>
<reference evidence="9 10" key="1">
    <citation type="submission" date="2020-08" db="EMBL/GenBank/DDBJ databases">
        <title>Genomic Encyclopedia of Type Strains, Phase IV (KMG-IV): sequencing the most valuable type-strain genomes for metagenomic binning, comparative biology and taxonomic classification.</title>
        <authorList>
            <person name="Goeker M."/>
        </authorList>
    </citation>
    <scope>NUCLEOTIDE SEQUENCE [LARGE SCALE GENOMIC DNA]</scope>
    <source>
        <strain evidence="9 10">DSM 21793</strain>
    </source>
</reference>
<dbReference type="Gene3D" id="3.20.20.120">
    <property type="entry name" value="Enolase-like C-terminal domain"/>
    <property type="match status" value="1"/>
</dbReference>
<dbReference type="NCBIfam" id="NF042940">
    <property type="entry name" value="racemase_DgcA"/>
    <property type="match status" value="1"/>
</dbReference>
<dbReference type="InterPro" id="IPR029065">
    <property type="entry name" value="Enolase_C-like"/>
</dbReference>
<dbReference type="AlphaFoldDB" id="A0A840A6M7"/>
<dbReference type="SFLD" id="SFLDS00001">
    <property type="entry name" value="Enolase"/>
    <property type="match status" value="1"/>
</dbReference>
<dbReference type="RefSeq" id="WP_183776579.1">
    <property type="nucleotide sequence ID" value="NZ_JACIDK010000008.1"/>
</dbReference>
<dbReference type="Pfam" id="PF13378">
    <property type="entry name" value="MR_MLE_C"/>
    <property type="match status" value="1"/>
</dbReference>
<comment type="similarity">
    <text evidence="1 7">Belongs to the mandelate racemase/muconate lactonizing enzyme family.</text>
</comment>
<dbReference type="Pfam" id="PF02746">
    <property type="entry name" value="MR_MLE_N"/>
    <property type="match status" value="1"/>
</dbReference>
<dbReference type="GO" id="GO:0016855">
    <property type="term" value="F:racemase and epimerase activity, acting on amino acids and derivatives"/>
    <property type="evidence" value="ECO:0007669"/>
    <property type="project" value="UniProtKB-UniRule"/>
</dbReference>
<dbReference type="CDD" id="cd03319">
    <property type="entry name" value="L-Ala-DL-Glu_epimerase"/>
    <property type="match status" value="1"/>
</dbReference>
<feature type="binding site" evidence="6">
    <location>
        <position position="224"/>
    </location>
    <ligand>
        <name>Mg(2+)</name>
        <dbReference type="ChEBI" id="CHEBI:18420"/>
    </ligand>
</feature>
<dbReference type="SUPFAM" id="SSF51604">
    <property type="entry name" value="Enolase C-terminal domain-like"/>
    <property type="match status" value="1"/>
</dbReference>
<protein>
    <recommendedName>
        <fullName evidence="7">Dipeptide epimerase</fullName>
        <ecNumber evidence="7">5.1.1.-</ecNumber>
    </recommendedName>
</protein>
<organism evidence="9 10">
    <name type="scientific">Phenylobacterium haematophilum</name>
    <dbReference type="NCBI Taxonomy" id="98513"/>
    <lineage>
        <taxon>Bacteria</taxon>
        <taxon>Pseudomonadati</taxon>
        <taxon>Pseudomonadota</taxon>
        <taxon>Alphaproteobacteria</taxon>
        <taxon>Caulobacterales</taxon>
        <taxon>Caulobacteraceae</taxon>
        <taxon>Phenylobacterium</taxon>
    </lineage>
</organism>
<dbReference type="Gene3D" id="3.30.390.10">
    <property type="entry name" value="Enolase-like, N-terminal domain"/>
    <property type="match status" value="1"/>
</dbReference>
<dbReference type="SMART" id="SM00922">
    <property type="entry name" value="MR_MLE"/>
    <property type="match status" value="1"/>
</dbReference>
<dbReference type="GO" id="GO:0009063">
    <property type="term" value="P:amino acid catabolic process"/>
    <property type="evidence" value="ECO:0007669"/>
    <property type="project" value="InterPro"/>
</dbReference>
<dbReference type="PANTHER" id="PTHR48080">
    <property type="entry name" value="D-GALACTONATE DEHYDRATASE-RELATED"/>
    <property type="match status" value="1"/>
</dbReference>
<dbReference type="EMBL" id="JACIDK010000008">
    <property type="protein sequence ID" value="MBB3893230.1"/>
    <property type="molecule type" value="Genomic_DNA"/>
</dbReference>
<evidence type="ECO:0000313" key="10">
    <source>
        <dbReference type="Proteomes" id="UP000530564"/>
    </source>
</evidence>
<evidence type="ECO:0000259" key="8">
    <source>
        <dbReference type="SMART" id="SM00922"/>
    </source>
</evidence>
<dbReference type="PROSITE" id="PS00909">
    <property type="entry name" value="MR_MLE_2"/>
    <property type="match status" value="1"/>
</dbReference>
<evidence type="ECO:0000256" key="3">
    <source>
        <dbReference type="ARBA" id="ARBA00022842"/>
    </source>
</evidence>
<feature type="domain" description="Mandelate racemase/muconate lactonizing enzyme C-terminal" evidence="8">
    <location>
        <begin position="131"/>
        <end position="222"/>
    </location>
</feature>
<evidence type="ECO:0000256" key="6">
    <source>
        <dbReference type="PIRSR" id="PIRSR634603-3"/>
    </source>
</evidence>
<dbReference type="InterPro" id="IPR029017">
    <property type="entry name" value="Enolase-like_N"/>
</dbReference>
<dbReference type="InterPro" id="IPR034593">
    <property type="entry name" value="DgoD-like"/>
</dbReference>
<dbReference type="SUPFAM" id="SSF54826">
    <property type="entry name" value="Enolase N-terminal domain-like"/>
    <property type="match status" value="1"/>
</dbReference>
<feature type="binding site" evidence="6">
    <location>
        <position position="201"/>
    </location>
    <ligand>
        <name>Mg(2+)</name>
        <dbReference type="ChEBI" id="CHEBI:18420"/>
    </ligand>
</feature>
<name>A0A840A6M7_9CAUL</name>
<keyword evidence="3 6" id="KW-0460">Magnesium</keyword>
<dbReference type="EC" id="5.1.1.-" evidence="7"/>
<feature type="active site" description="Proton acceptor; specific for (S)-substrate epimerization" evidence="5">
    <location>
        <position position="246"/>
    </location>
</feature>
<feature type="binding site" evidence="6">
    <location>
        <position position="175"/>
    </location>
    <ligand>
        <name>Mg(2+)</name>
        <dbReference type="ChEBI" id="CHEBI:18420"/>
    </ligand>
</feature>
<evidence type="ECO:0000256" key="5">
    <source>
        <dbReference type="PIRSR" id="PIRSR634603-1"/>
    </source>
</evidence>
<keyword evidence="2 6" id="KW-0479">Metal-binding</keyword>
<dbReference type="InterPro" id="IPR013342">
    <property type="entry name" value="Mandelate_racemase_C"/>
</dbReference>
<sequence>MRRRLTVRDERWPLASAFVIARGAKTEAHVIVAEVSEGGATGRGEATPYARYGETVEGEIARIEAVRAALEAGLTRQALQHALPPGAARNALDCALWDLEAKVSGVPAWQAAGRPRLDPVKTCYTISLDTPEAMADAARPMARRPFLKLKIGGPDDLDRVAAVRAAAPKTRLIVDGNEGLTFEDLVRLAPEFARLDVKMIEQPLHADADEALEGWTSPVMLCADESLHTRRELATCARRYGAINVKLDKAGGLTEALAVVAEARALGLDLMAGCMVATSLAMAPAMIIAQGAEVADLDGPLLLAKDREPGLAFDGSLIFPPTPELWG</sequence>
<evidence type="ECO:0000256" key="7">
    <source>
        <dbReference type="RuleBase" id="RU366006"/>
    </source>
</evidence>
<feature type="active site" description="Proton acceptor; specific for (R)-substrate epimerization" evidence="5">
    <location>
        <position position="150"/>
    </location>
</feature>